<evidence type="ECO:0000256" key="1">
    <source>
        <dbReference type="ARBA" id="ARBA00022980"/>
    </source>
</evidence>
<dbReference type="InterPro" id="IPR023803">
    <property type="entry name" value="Ribosomal_bS16_dom_sf"/>
</dbReference>
<proteinExistence type="inferred from homology"/>
<dbReference type="Proteomes" id="UP000176389">
    <property type="component" value="Unassembled WGS sequence"/>
</dbReference>
<dbReference type="GO" id="GO:0003735">
    <property type="term" value="F:structural constituent of ribosome"/>
    <property type="evidence" value="ECO:0007669"/>
    <property type="project" value="InterPro"/>
</dbReference>
<gene>
    <name evidence="3" type="primary">rpsP</name>
    <name evidence="4" type="ORF">A2Z11_03450</name>
</gene>
<reference evidence="4 5" key="1">
    <citation type="journal article" date="2016" name="Nat. Commun.">
        <title>Thousands of microbial genomes shed light on interconnected biogeochemical processes in an aquifer system.</title>
        <authorList>
            <person name="Anantharaman K."/>
            <person name="Brown C.T."/>
            <person name="Hug L.A."/>
            <person name="Sharon I."/>
            <person name="Castelle C.J."/>
            <person name="Probst A.J."/>
            <person name="Thomas B.C."/>
            <person name="Singh A."/>
            <person name="Wilkins M.J."/>
            <person name="Karaoz U."/>
            <person name="Brodie E.L."/>
            <person name="Williams K.H."/>
            <person name="Hubbard S.S."/>
            <person name="Banfield J.F."/>
        </authorList>
    </citation>
    <scope>NUCLEOTIDE SEQUENCE [LARGE SCALE GENOMIC DNA]</scope>
</reference>
<comment type="caution">
    <text evidence="4">The sequence shown here is derived from an EMBL/GenBank/DDBJ whole genome shotgun (WGS) entry which is preliminary data.</text>
</comment>
<name>A0A1G1WEY1_9BACT</name>
<sequence length="84" mass="9738">MVKIRLLRMGAKKQPKYRIVVTDEQKKRGGGFIEILGNYNPITDPPDITIKQNRYDHWISVGAQPTKSVLDLHKRYEKTDRVSS</sequence>
<dbReference type="Gene3D" id="3.30.1320.10">
    <property type="match status" value="1"/>
</dbReference>
<dbReference type="GO" id="GO:0015935">
    <property type="term" value="C:small ribosomal subunit"/>
    <property type="evidence" value="ECO:0007669"/>
    <property type="project" value="TreeGrafter"/>
</dbReference>
<dbReference type="Pfam" id="PF00886">
    <property type="entry name" value="Ribosomal_S16"/>
    <property type="match status" value="1"/>
</dbReference>
<dbReference type="PANTHER" id="PTHR12919">
    <property type="entry name" value="30S RIBOSOMAL PROTEIN S16"/>
    <property type="match status" value="1"/>
</dbReference>
<dbReference type="NCBIfam" id="TIGR00002">
    <property type="entry name" value="S16"/>
    <property type="match status" value="1"/>
</dbReference>
<dbReference type="AlphaFoldDB" id="A0A1G1WEY1"/>
<evidence type="ECO:0000256" key="2">
    <source>
        <dbReference type="ARBA" id="ARBA00023274"/>
    </source>
</evidence>
<accession>A0A1G1WEY1</accession>
<dbReference type="STRING" id="1802596.A2Z11_03450"/>
<evidence type="ECO:0000256" key="3">
    <source>
        <dbReference type="HAMAP-Rule" id="MF_00385"/>
    </source>
</evidence>
<dbReference type="PANTHER" id="PTHR12919:SF20">
    <property type="entry name" value="SMALL RIBOSOMAL SUBUNIT PROTEIN BS16M"/>
    <property type="match status" value="1"/>
</dbReference>
<keyword evidence="1 3" id="KW-0689">Ribosomal protein</keyword>
<dbReference type="HAMAP" id="MF_00385">
    <property type="entry name" value="Ribosomal_bS16"/>
    <property type="match status" value="1"/>
</dbReference>
<protein>
    <recommendedName>
        <fullName evidence="3">Small ribosomal subunit protein bS16</fullName>
    </recommendedName>
</protein>
<dbReference type="GO" id="GO:0006412">
    <property type="term" value="P:translation"/>
    <property type="evidence" value="ECO:0007669"/>
    <property type="project" value="UniProtKB-UniRule"/>
</dbReference>
<dbReference type="SUPFAM" id="SSF54565">
    <property type="entry name" value="Ribosomal protein S16"/>
    <property type="match status" value="1"/>
</dbReference>
<dbReference type="InterPro" id="IPR000307">
    <property type="entry name" value="Ribosomal_bS16"/>
</dbReference>
<organism evidence="4 5">
    <name type="scientific">Candidatus Woykebacteria bacterium RBG_16_43_9</name>
    <dbReference type="NCBI Taxonomy" id="1802596"/>
    <lineage>
        <taxon>Bacteria</taxon>
        <taxon>Candidatus Woykeibacteriota</taxon>
    </lineage>
</organism>
<dbReference type="GO" id="GO:0005737">
    <property type="term" value="C:cytoplasm"/>
    <property type="evidence" value="ECO:0007669"/>
    <property type="project" value="UniProtKB-ARBA"/>
</dbReference>
<evidence type="ECO:0000313" key="5">
    <source>
        <dbReference type="Proteomes" id="UP000176389"/>
    </source>
</evidence>
<evidence type="ECO:0000313" key="4">
    <source>
        <dbReference type="EMBL" id="OGY26253.1"/>
    </source>
</evidence>
<dbReference type="EMBL" id="MHCS01000028">
    <property type="protein sequence ID" value="OGY26253.1"/>
    <property type="molecule type" value="Genomic_DNA"/>
</dbReference>
<comment type="similarity">
    <text evidence="3">Belongs to the bacterial ribosomal protein bS16 family.</text>
</comment>
<keyword evidence="2 3" id="KW-0687">Ribonucleoprotein</keyword>